<dbReference type="Proteomes" id="UP001432027">
    <property type="component" value="Unassembled WGS sequence"/>
</dbReference>
<protein>
    <submittedName>
        <fullName evidence="1">Uncharacterized protein</fullName>
    </submittedName>
</protein>
<gene>
    <name evidence="1" type="ORF">PENTCL1PPCAC_19642</name>
</gene>
<comment type="caution">
    <text evidence="1">The sequence shown here is derived from an EMBL/GenBank/DDBJ whole genome shotgun (WGS) entry which is preliminary data.</text>
</comment>
<feature type="non-terminal residue" evidence="1">
    <location>
        <position position="1"/>
    </location>
</feature>
<keyword evidence="2" id="KW-1185">Reference proteome</keyword>
<organism evidence="1 2">
    <name type="scientific">Pristionchus entomophagus</name>
    <dbReference type="NCBI Taxonomy" id="358040"/>
    <lineage>
        <taxon>Eukaryota</taxon>
        <taxon>Metazoa</taxon>
        <taxon>Ecdysozoa</taxon>
        <taxon>Nematoda</taxon>
        <taxon>Chromadorea</taxon>
        <taxon>Rhabditida</taxon>
        <taxon>Rhabditina</taxon>
        <taxon>Diplogasteromorpha</taxon>
        <taxon>Diplogasteroidea</taxon>
        <taxon>Neodiplogasteridae</taxon>
        <taxon>Pristionchus</taxon>
    </lineage>
</organism>
<proteinExistence type="predicted"/>
<feature type="non-terminal residue" evidence="1">
    <location>
        <position position="74"/>
    </location>
</feature>
<reference evidence="1" key="1">
    <citation type="submission" date="2023-10" db="EMBL/GenBank/DDBJ databases">
        <title>Genome assembly of Pristionchus species.</title>
        <authorList>
            <person name="Yoshida K."/>
            <person name="Sommer R.J."/>
        </authorList>
    </citation>
    <scope>NUCLEOTIDE SEQUENCE</scope>
    <source>
        <strain evidence="1">RS0144</strain>
    </source>
</reference>
<evidence type="ECO:0000313" key="1">
    <source>
        <dbReference type="EMBL" id="GMS97467.1"/>
    </source>
</evidence>
<name>A0AAV5TSP1_9BILA</name>
<dbReference type="EMBL" id="BTSX01000004">
    <property type="protein sequence ID" value="GMS97467.1"/>
    <property type="molecule type" value="Genomic_DNA"/>
</dbReference>
<dbReference type="AlphaFoldDB" id="A0AAV5TSP1"/>
<sequence>RRSSDVRRLEFGEDCREKTTTHRGGSLPLAWCPPSSWSSWKNRIWLALRMYYSIRATGIVCRMTRRILYSDSNG</sequence>
<accession>A0AAV5TSP1</accession>
<evidence type="ECO:0000313" key="2">
    <source>
        <dbReference type="Proteomes" id="UP001432027"/>
    </source>
</evidence>